<dbReference type="Proteomes" id="UP000198362">
    <property type="component" value="Unassembled WGS sequence"/>
</dbReference>
<keyword evidence="1" id="KW-0812">Transmembrane</keyword>
<gene>
    <name evidence="2" type="ORF">SAMN05421812_106116</name>
</gene>
<feature type="transmembrane region" description="Helical" evidence="1">
    <location>
        <begin position="28"/>
        <end position="46"/>
    </location>
</feature>
<proteinExistence type="predicted"/>
<evidence type="ECO:0000256" key="1">
    <source>
        <dbReference type="SAM" id="Phobius"/>
    </source>
</evidence>
<dbReference type="RefSeq" id="WP_144022633.1">
    <property type="nucleotide sequence ID" value="NZ_FZPH01000006.1"/>
</dbReference>
<feature type="transmembrane region" description="Helical" evidence="1">
    <location>
        <begin position="58"/>
        <end position="81"/>
    </location>
</feature>
<dbReference type="OrthoDB" id="9997939at2"/>
<sequence length="83" mass="8485">MSTVSALSILAKDSTGSALDVSAHPATVAVGALLMIAAFVFFWQFGEVFAHAAQLICIAVRAILSASVLVGLIVVMVVVAVRA</sequence>
<evidence type="ECO:0000313" key="2">
    <source>
        <dbReference type="EMBL" id="SNT44485.1"/>
    </source>
</evidence>
<organism evidence="2 3">
    <name type="scientific">Asanoa hainanensis</name>
    <dbReference type="NCBI Taxonomy" id="560556"/>
    <lineage>
        <taxon>Bacteria</taxon>
        <taxon>Bacillati</taxon>
        <taxon>Actinomycetota</taxon>
        <taxon>Actinomycetes</taxon>
        <taxon>Micromonosporales</taxon>
        <taxon>Micromonosporaceae</taxon>
        <taxon>Asanoa</taxon>
    </lineage>
</organism>
<dbReference type="AlphaFoldDB" id="A0A239MP89"/>
<accession>A0A239MP89</accession>
<name>A0A239MP89_9ACTN</name>
<keyword evidence="1" id="KW-1133">Transmembrane helix</keyword>
<evidence type="ECO:0000313" key="3">
    <source>
        <dbReference type="Proteomes" id="UP000198362"/>
    </source>
</evidence>
<keyword evidence="1" id="KW-0472">Membrane</keyword>
<reference evidence="2 3" key="1">
    <citation type="submission" date="2017-06" db="EMBL/GenBank/DDBJ databases">
        <authorList>
            <person name="Kim H.J."/>
            <person name="Triplett B.A."/>
        </authorList>
    </citation>
    <scope>NUCLEOTIDE SEQUENCE [LARGE SCALE GENOMIC DNA]</scope>
    <source>
        <strain evidence="2 3">CGMCC 4.5593</strain>
    </source>
</reference>
<keyword evidence="3" id="KW-1185">Reference proteome</keyword>
<dbReference type="EMBL" id="FZPH01000006">
    <property type="protein sequence ID" value="SNT44485.1"/>
    <property type="molecule type" value="Genomic_DNA"/>
</dbReference>
<protein>
    <submittedName>
        <fullName evidence="2">Uncharacterized protein</fullName>
    </submittedName>
</protein>